<dbReference type="InterPro" id="IPR000772">
    <property type="entry name" value="Ricin_B_lectin"/>
</dbReference>
<dbReference type="PANTHER" id="PTHR34183:SF8">
    <property type="entry name" value="ENDOLYTIC PEPTIDOGLYCAN TRANSGLYCOSYLASE RLPA-RELATED"/>
    <property type="match status" value="1"/>
</dbReference>
<organism evidence="3 4">
    <name type="scientific">Streptomyces roseochromogenus subsp. oscitans DS 12.976</name>
    <dbReference type="NCBI Taxonomy" id="1352936"/>
    <lineage>
        <taxon>Bacteria</taxon>
        <taxon>Bacillati</taxon>
        <taxon>Actinomycetota</taxon>
        <taxon>Actinomycetes</taxon>
        <taxon>Kitasatosporales</taxon>
        <taxon>Streptomycetaceae</taxon>
        <taxon>Streptomyces</taxon>
    </lineage>
</organism>
<evidence type="ECO:0000313" key="3">
    <source>
        <dbReference type="EMBL" id="EST19224.1"/>
    </source>
</evidence>
<feature type="domain" description="Ricin B lectin" evidence="2">
    <location>
        <begin position="28"/>
        <end position="154"/>
    </location>
</feature>
<dbReference type="NCBIfam" id="NF035930">
    <property type="entry name" value="lectin_2"/>
    <property type="match status" value="1"/>
</dbReference>
<keyword evidence="4" id="KW-1185">Reference proteome</keyword>
<keyword evidence="1" id="KW-0732">Signal</keyword>
<evidence type="ECO:0000256" key="1">
    <source>
        <dbReference type="SAM" id="SignalP"/>
    </source>
</evidence>
<dbReference type="SMART" id="SM00458">
    <property type="entry name" value="RICIN"/>
    <property type="match status" value="1"/>
</dbReference>
<dbReference type="EMBL" id="AWQX01000383">
    <property type="protein sequence ID" value="EST19224.1"/>
    <property type="molecule type" value="Genomic_DNA"/>
</dbReference>
<dbReference type="Gene3D" id="2.40.40.10">
    <property type="entry name" value="RlpA-like domain"/>
    <property type="match status" value="1"/>
</dbReference>
<gene>
    <name evidence="3" type="ORF">M878_42435</name>
</gene>
<reference evidence="3 4" key="1">
    <citation type="journal article" date="2014" name="Genome Announc.">
        <title>Draft Genome Sequence of Streptomyces roseochromogenes subsp. oscitans DS 12.976, Producer of the Aminocoumarin Antibiotic Clorobiocin.</title>
        <authorList>
            <person name="Ruckert C."/>
            <person name="Kalinowski J."/>
            <person name="Heide L."/>
            <person name="Apel A.K."/>
        </authorList>
    </citation>
    <scope>NUCLEOTIDE SEQUENCE [LARGE SCALE GENOMIC DNA]</scope>
    <source>
        <strain evidence="3 4">DS 12.976</strain>
    </source>
</reference>
<dbReference type="InterPro" id="IPR035992">
    <property type="entry name" value="Ricin_B-like_lectins"/>
</dbReference>
<name>V6JQT2_STRRC</name>
<dbReference type="PATRIC" id="fig|1352936.5.peg.8782"/>
<dbReference type="Gene3D" id="2.80.10.50">
    <property type="match status" value="1"/>
</dbReference>
<dbReference type="HOGENOM" id="CLU_1045540_0_0_11"/>
<dbReference type="AlphaFoldDB" id="V6JQT2"/>
<proteinExistence type="predicted"/>
<dbReference type="RefSeq" id="WP_023553301.1">
    <property type="nucleotide sequence ID" value="NZ_CM002285.1"/>
</dbReference>
<dbReference type="Proteomes" id="UP000017984">
    <property type="component" value="Chromosome"/>
</dbReference>
<dbReference type="PROSITE" id="PS50231">
    <property type="entry name" value="RICIN_B_LECTIN"/>
    <property type="match status" value="1"/>
</dbReference>
<sequence length="266" mass="27108">MAKSFPGAVLAAALGLSAILLNASPAQADTGTITGLAGKCLDVAGAKSADGTPVQLYDCNGTNAQQWTVGSDGTIRALGKCLDVTGNSTADGAKAQLWSCTGGANQKWTVTAAHDIVNPQANKCLDVTDDNPANATRIQIWSCGGGANQKWNAPAAQASSDQCWATHYGPQPPGALTASGELFDNDADTAATSLSRRPQLPFGTAVQVTNVANGASLVVRINDRGTFASTPQQPKCLDLTDGAFSRLGGSLDPDAGHIVVTETVLN</sequence>
<feature type="signal peptide" evidence="1">
    <location>
        <begin position="1"/>
        <end position="28"/>
    </location>
</feature>
<evidence type="ECO:0000259" key="2">
    <source>
        <dbReference type="SMART" id="SM00458"/>
    </source>
</evidence>
<dbReference type="Pfam" id="PF00652">
    <property type="entry name" value="Ricin_B_lectin"/>
    <property type="match status" value="1"/>
</dbReference>
<accession>V6JQT2</accession>
<comment type="caution">
    <text evidence="3">The sequence shown here is derived from an EMBL/GenBank/DDBJ whole genome shotgun (WGS) entry which is preliminary data.</text>
</comment>
<protein>
    <recommendedName>
        <fullName evidence="2">Ricin B lectin domain-containing protein</fullName>
    </recommendedName>
</protein>
<dbReference type="InterPro" id="IPR036908">
    <property type="entry name" value="RlpA-like_sf"/>
</dbReference>
<feature type="chain" id="PRO_5004747575" description="Ricin B lectin domain-containing protein" evidence="1">
    <location>
        <begin position="29"/>
        <end position="266"/>
    </location>
</feature>
<dbReference type="PANTHER" id="PTHR34183">
    <property type="entry name" value="ENDOLYTIC PEPTIDOGLYCAN TRANSGLYCOSYLASE RLPA"/>
    <property type="match status" value="1"/>
</dbReference>
<dbReference type="STRING" id="1352936.M878_42435"/>
<dbReference type="CDD" id="cd22268">
    <property type="entry name" value="DPBB_RlpA-like"/>
    <property type="match status" value="1"/>
</dbReference>
<dbReference type="SUPFAM" id="SSF50370">
    <property type="entry name" value="Ricin B-like lectins"/>
    <property type="match status" value="1"/>
</dbReference>
<dbReference type="Pfam" id="PF03330">
    <property type="entry name" value="DPBB_1"/>
    <property type="match status" value="1"/>
</dbReference>
<evidence type="ECO:0000313" key="4">
    <source>
        <dbReference type="Proteomes" id="UP000017984"/>
    </source>
</evidence>
<dbReference type="SUPFAM" id="SSF50685">
    <property type="entry name" value="Barwin-like endoglucanases"/>
    <property type="match status" value="1"/>
</dbReference>
<dbReference type="OrthoDB" id="3296611at2"/>
<dbReference type="InterPro" id="IPR009009">
    <property type="entry name" value="RlpA-like_DPBB"/>
</dbReference>